<evidence type="ECO:0000256" key="1">
    <source>
        <dbReference type="ARBA" id="ARBA00005474"/>
    </source>
</evidence>
<reference evidence="3 4" key="1">
    <citation type="submission" date="2022-03" db="EMBL/GenBank/DDBJ databases">
        <authorList>
            <person name="Nunn A."/>
            <person name="Chopra R."/>
            <person name="Nunn A."/>
            <person name="Contreras Garrido A."/>
        </authorList>
    </citation>
    <scope>NUCLEOTIDE SEQUENCE [LARGE SCALE GENOMIC DNA]</scope>
</reference>
<dbReference type="PANTHER" id="PTHR31301">
    <property type="entry name" value="LOB DOMAIN-CONTAINING PROTEIN 4-RELATED"/>
    <property type="match status" value="1"/>
</dbReference>
<evidence type="ECO:0000313" key="4">
    <source>
        <dbReference type="Proteomes" id="UP000836841"/>
    </source>
</evidence>
<keyword evidence="4" id="KW-1185">Reference proteome</keyword>
<dbReference type="PANTHER" id="PTHR31301:SF120">
    <property type="entry name" value="LOB DOMAIN-CONTAINING PROTEIN 23-RELATED"/>
    <property type="match status" value="1"/>
</dbReference>
<evidence type="ECO:0000259" key="2">
    <source>
        <dbReference type="PROSITE" id="PS50891"/>
    </source>
</evidence>
<dbReference type="InterPro" id="IPR004883">
    <property type="entry name" value="LOB"/>
</dbReference>
<feature type="domain" description="LOB" evidence="2">
    <location>
        <begin position="5"/>
        <end position="119"/>
    </location>
</feature>
<dbReference type="Pfam" id="PF03195">
    <property type="entry name" value="LOB"/>
    <property type="match status" value="1"/>
</dbReference>
<dbReference type="EMBL" id="OU466863">
    <property type="protein sequence ID" value="CAH2078773.1"/>
    <property type="molecule type" value="Genomic_DNA"/>
</dbReference>
<dbReference type="PROSITE" id="PS50891">
    <property type="entry name" value="LOB"/>
    <property type="match status" value="1"/>
</dbReference>
<gene>
    <name evidence="3" type="ORF">TAV2_LOCUS25929</name>
</gene>
<name>A0AAU9T9S0_THLAR</name>
<accession>A0AAU9T9S0</accession>
<organism evidence="3 4">
    <name type="scientific">Thlaspi arvense</name>
    <name type="common">Field penny-cress</name>
    <dbReference type="NCBI Taxonomy" id="13288"/>
    <lineage>
        <taxon>Eukaryota</taxon>
        <taxon>Viridiplantae</taxon>
        <taxon>Streptophyta</taxon>
        <taxon>Embryophyta</taxon>
        <taxon>Tracheophyta</taxon>
        <taxon>Spermatophyta</taxon>
        <taxon>Magnoliopsida</taxon>
        <taxon>eudicotyledons</taxon>
        <taxon>Gunneridae</taxon>
        <taxon>Pentapetalae</taxon>
        <taxon>rosids</taxon>
        <taxon>malvids</taxon>
        <taxon>Brassicales</taxon>
        <taxon>Brassicaceae</taxon>
        <taxon>Thlaspideae</taxon>
        <taxon>Thlaspi</taxon>
    </lineage>
</organism>
<evidence type="ECO:0000313" key="3">
    <source>
        <dbReference type="EMBL" id="CAH2078773.1"/>
    </source>
</evidence>
<comment type="similarity">
    <text evidence="1">Belongs to the LOB domain-containing protein family.</text>
</comment>
<dbReference type="Proteomes" id="UP000836841">
    <property type="component" value="Chromosome 7"/>
</dbReference>
<feature type="non-terminal residue" evidence="3">
    <location>
        <position position="121"/>
    </location>
</feature>
<protein>
    <recommendedName>
        <fullName evidence="2">LOB domain-containing protein</fullName>
    </recommendedName>
</protein>
<dbReference type="AlphaFoldDB" id="A0AAU9T9S0"/>
<sequence>MNSRKRCAACKYLRRRCLQDCIFSPYFPPNNPQKFEYIHKIYGASNVAKILQRSFYAIDSYNMKDQKQQILFTLRHNAESKILSMVALGLSLYYNLKFKKTENLIAKTNAEIALVQTTLPN</sequence>
<proteinExistence type="inferred from homology"/>